<organism evidence="2 3">
    <name type="scientific">Hymenolepis diminuta</name>
    <name type="common">Rat tapeworm</name>
    <dbReference type="NCBI Taxonomy" id="6216"/>
    <lineage>
        <taxon>Eukaryota</taxon>
        <taxon>Metazoa</taxon>
        <taxon>Spiralia</taxon>
        <taxon>Lophotrochozoa</taxon>
        <taxon>Platyhelminthes</taxon>
        <taxon>Cestoda</taxon>
        <taxon>Eucestoda</taxon>
        <taxon>Cyclophyllidea</taxon>
        <taxon>Hymenolepididae</taxon>
        <taxon>Hymenolepis</taxon>
    </lineage>
</organism>
<protein>
    <submittedName>
        <fullName evidence="2">Uncharacterized protein</fullName>
    </submittedName>
</protein>
<name>A0A564YQ01_HYMDI</name>
<dbReference type="Proteomes" id="UP000321570">
    <property type="component" value="Unassembled WGS sequence"/>
</dbReference>
<feature type="region of interest" description="Disordered" evidence="1">
    <location>
        <begin position="1"/>
        <end position="23"/>
    </location>
</feature>
<proteinExistence type="predicted"/>
<dbReference type="EMBL" id="CABIJS010000333">
    <property type="protein sequence ID" value="VUZ49305.1"/>
    <property type="molecule type" value="Genomic_DNA"/>
</dbReference>
<evidence type="ECO:0000313" key="3">
    <source>
        <dbReference type="Proteomes" id="UP000321570"/>
    </source>
</evidence>
<sequence>MDKFKSKLHLGGKTKSKVGGTREENEISDITKFYMHFRKALNSVLQPPHRFKSTGSTKKGKANTVVYEEKGLVTYINKYSERTSGNFRMLKHVKHVYYLAFHNIP</sequence>
<keyword evidence="3" id="KW-1185">Reference proteome</keyword>
<reference evidence="2 3" key="1">
    <citation type="submission" date="2019-07" db="EMBL/GenBank/DDBJ databases">
        <authorList>
            <person name="Jastrzebski P J."/>
            <person name="Paukszto L."/>
            <person name="Jastrzebski P J."/>
        </authorList>
    </citation>
    <scope>NUCLEOTIDE SEQUENCE [LARGE SCALE GENOMIC DNA]</scope>
    <source>
        <strain evidence="2 3">WMS-il1</strain>
    </source>
</reference>
<accession>A0A564YQ01</accession>
<dbReference type="AlphaFoldDB" id="A0A564YQ01"/>
<feature type="compositionally biased region" description="Basic residues" evidence="1">
    <location>
        <begin position="1"/>
        <end position="16"/>
    </location>
</feature>
<evidence type="ECO:0000313" key="2">
    <source>
        <dbReference type="EMBL" id="VUZ49305.1"/>
    </source>
</evidence>
<evidence type="ECO:0000256" key="1">
    <source>
        <dbReference type="SAM" id="MobiDB-lite"/>
    </source>
</evidence>
<gene>
    <name evidence="2" type="ORF">WMSIL1_LOCUS8626</name>
</gene>